<evidence type="ECO:0000313" key="2">
    <source>
        <dbReference type="Proteomes" id="UP000299102"/>
    </source>
</evidence>
<sequence>MTIACAHCGDAAPWTEFRLLICKLQIGVRQASNDEDVPANTYVGNAILSQSEEFDRTWKLVQAGRRLSTTGRDREFTSSSRIRQWYSLITRLRLCKRKTNFILMSAAVYQGRLSSTSLYGLSDAPDVSLSRAENYGRRKYRRRLTADGRAVSGYGARKANTTAISDDAISQHKDGIGGACRIGRGRHLNRTDDVDRFISADVCSDFIVVVSWYRGESMWCLCFRLFPFRVPCSNFVKLC</sequence>
<evidence type="ECO:0000313" key="1">
    <source>
        <dbReference type="EMBL" id="GBP49476.1"/>
    </source>
</evidence>
<accession>A0A4C1WDK4</accession>
<dbReference type="AlphaFoldDB" id="A0A4C1WDK4"/>
<reference evidence="1 2" key="1">
    <citation type="journal article" date="2019" name="Commun. Biol.">
        <title>The bagworm genome reveals a unique fibroin gene that provides high tensile strength.</title>
        <authorList>
            <person name="Kono N."/>
            <person name="Nakamura H."/>
            <person name="Ohtoshi R."/>
            <person name="Tomita M."/>
            <person name="Numata K."/>
            <person name="Arakawa K."/>
        </authorList>
    </citation>
    <scope>NUCLEOTIDE SEQUENCE [LARGE SCALE GENOMIC DNA]</scope>
</reference>
<proteinExistence type="predicted"/>
<dbReference type="EMBL" id="BGZK01000545">
    <property type="protein sequence ID" value="GBP49476.1"/>
    <property type="molecule type" value="Genomic_DNA"/>
</dbReference>
<dbReference type="Proteomes" id="UP000299102">
    <property type="component" value="Unassembled WGS sequence"/>
</dbReference>
<comment type="caution">
    <text evidence="1">The sequence shown here is derived from an EMBL/GenBank/DDBJ whole genome shotgun (WGS) entry which is preliminary data.</text>
</comment>
<keyword evidence="2" id="KW-1185">Reference proteome</keyword>
<protein>
    <submittedName>
        <fullName evidence="1">Uncharacterized protein</fullName>
    </submittedName>
</protein>
<organism evidence="1 2">
    <name type="scientific">Eumeta variegata</name>
    <name type="common">Bagworm moth</name>
    <name type="synonym">Eumeta japonica</name>
    <dbReference type="NCBI Taxonomy" id="151549"/>
    <lineage>
        <taxon>Eukaryota</taxon>
        <taxon>Metazoa</taxon>
        <taxon>Ecdysozoa</taxon>
        <taxon>Arthropoda</taxon>
        <taxon>Hexapoda</taxon>
        <taxon>Insecta</taxon>
        <taxon>Pterygota</taxon>
        <taxon>Neoptera</taxon>
        <taxon>Endopterygota</taxon>
        <taxon>Lepidoptera</taxon>
        <taxon>Glossata</taxon>
        <taxon>Ditrysia</taxon>
        <taxon>Tineoidea</taxon>
        <taxon>Psychidae</taxon>
        <taxon>Oiketicinae</taxon>
        <taxon>Eumeta</taxon>
    </lineage>
</organism>
<name>A0A4C1WDK4_EUMVA</name>
<gene>
    <name evidence="1" type="ORF">EVAR_25690_1</name>
</gene>